<accession>A0AA48WC05</accession>
<reference evidence="2 3" key="1">
    <citation type="submission" date="2020-11" db="EMBL/GenBank/DDBJ databases">
        <authorList>
            <person name="Sun Q."/>
        </authorList>
    </citation>
    <scope>NUCLEOTIDE SEQUENCE [LARGE SCALE GENOMIC DNA]</scope>
    <source>
        <strain evidence="2 3">P8398</strain>
    </source>
</reference>
<evidence type="ECO:0000256" key="1">
    <source>
        <dbReference type="SAM" id="Phobius"/>
    </source>
</evidence>
<dbReference type="Proteomes" id="UP000662888">
    <property type="component" value="Chromosome"/>
</dbReference>
<feature type="transmembrane region" description="Helical" evidence="1">
    <location>
        <begin position="121"/>
        <end position="142"/>
    </location>
</feature>
<proteinExistence type="predicted"/>
<dbReference type="EMBL" id="CP065053">
    <property type="protein sequence ID" value="QPI48490.1"/>
    <property type="molecule type" value="Genomic_DNA"/>
</dbReference>
<feature type="transmembrane region" description="Helical" evidence="1">
    <location>
        <begin position="42"/>
        <end position="60"/>
    </location>
</feature>
<feature type="transmembrane region" description="Helical" evidence="1">
    <location>
        <begin position="66"/>
        <end position="85"/>
    </location>
</feature>
<evidence type="ECO:0000313" key="3">
    <source>
        <dbReference type="Proteomes" id="UP000662888"/>
    </source>
</evidence>
<keyword evidence="1" id="KW-0472">Membrane</keyword>
<keyword evidence="3" id="KW-1185">Reference proteome</keyword>
<evidence type="ECO:0000313" key="2">
    <source>
        <dbReference type="EMBL" id="QPI48490.1"/>
    </source>
</evidence>
<keyword evidence="1" id="KW-0812">Transmembrane</keyword>
<feature type="transmembrane region" description="Helical" evidence="1">
    <location>
        <begin position="148"/>
        <end position="168"/>
    </location>
</feature>
<sequence>MMNDDELKSVWQSQADMGATYACERLERDSVDFRRKIVLRNVQENVAALLVALIFGFHAWVLPEPLMRIGSGLMVLGSLLVLYHLRRRASIRDLPPEALALPYIKYLREELVRQRDAVRDVWLWHILPVVPGMFVFFWGMAQPDPMDFPWRITSVVIVPCIVVAAMNVKAARALQRQIDQIDQLDQLDEPTE</sequence>
<organism evidence="2 3">
    <name type="scientific">Massilia antarctica</name>
    <dbReference type="NCBI Taxonomy" id="2765360"/>
    <lineage>
        <taxon>Bacteria</taxon>
        <taxon>Pseudomonadati</taxon>
        <taxon>Pseudomonadota</taxon>
        <taxon>Betaproteobacteria</taxon>
        <taxon>Burkholderiales</taxon>
        <taxon>Oxalobacteraceae</taxon>
        <taxon>Telluria group</taxon>
        <taxon>Massilia</taxon>
    </lineage>
</organism>
<name>A0AA48WC05_9BURK</name>
<gene>
    <name evidence="2" type="ORF">IV454_23605</name>
</gene>
<dbReference type="RefSeq" id="WP_206088108.1">
    <property type="nucleotide sequence ID" value="NZ_CP065053.1"/>
</dbReference>
<protein>
    <submittedName>
        <fullName evidence="2">Uncharacterized protein</fullName>
    </submittedName>
</protein>
<keyword evidence="1" id="KW-1133">Transmembrane helix</keyword>